<dbReference type="GO" id="GO:0046872">
    <property type="term" value="F:metal ion binding"/>
    <property type="evidence" value="ECO:0007669"/>
    <property type="project" value="UniProtKB-KW"/>
</dbReference>
<dbReference type="PROSITE" id="PS51007">
    <property type="entry name" value="CYTC"/>
    <property type="match status" value="1"/>
</dbReference>
<dbReference type="InterPro" id="IPR036909">
    <property type="entry name" value="Cyt_c-like_dom_sf"/>
</dbReference>
<evidence type="ECO:0000256" key="1">
    <source>
        <dbReference type="ARBA" id="ARBA00022617"/>
    </source>
</evidence>
<dbReference type="Proteomes" id="UP000515733">
    <property type="component" value="Chromosome"/>
</dbReference>
<reference evidence="5 6" key="1">
    <citation type="submission" date="2020-03" db="EMBL/GenBank/DDBJ databases">
        <authorList>
            <consortium name="Genoscope - CEA"/>
            <person name="William W."/>
        </authorList>
    </citation>
    <scope>NUCLEOTIDE SEQUENCE [LARGE SCALE GENOMIC DNA]</scope>
    <source>
        <strain evidence="6">DSM 16959</strain>
    </source>
</reference>
<dbReference type="Gene3D" id="1.10.760.10">
    <property type="entry name" value="Cytochrome c-like domain"/>
    <property type="match status" value="1"/>
</dbReference>
<dbReference type="SUPFAM" id="SSF46626">
    <property type="entry name" value="Cytochrome c"/>
    <property type="match status" value="1"/>
</dbReference>
<evidence type="ECO:0000313" key="5">
    <source>
        <dbReference type="EMBL" id="CAB1368863.1"/>
    </source>
</evidence>
<dbReference type="InterPro" id="IPR009056">
    <property type="entry name" value="Cyt_c-like_dom"/>
</dbReference>
<keyword evidence="6" id="KW-1185">Reference proteome</keyword>
<sequence length="222" mass="23761">MRQFLTGVVTALGLVLIIGWSLLYVGALDAAADHPHGSTVHALIEWARERAVNRAAVSIEPPADLARAERIRRGAGNYAAMCVECHLSPGVENSEIRRGLYPTPPNLARSAVADGGEVRMAARRFWIIKHGIKASGMPAWSKGGMDDSAIWDLVAFLDKLPSLSPADYQQTVRASDGHSHGGMEGAHADVTGDKGHQRTHDRAGPSAHSAHGARAHDETHTH</sequence>
<evidence type="ECO:0000256" key="2">
    <source>
        <dbReference type="ARBA" id="ARBA00022723"/>
    </source>
</evidence>
<dbReference type="AlphaFoldDB" id="A0A6S6XX49"/>
<keyword evidence="2" id="KW-0479">Metal-binding</keyword>
<feature type="compositionally biased region" description="Basic and acidic residues" evidence="4">
    <location>
        <begin position="175"/>
        <end position="203"/>
    </location>
</feature>
<evidence type="ECO:0000313" key="6">
    <source>
        <dbReference type="Proteomes" id="UP000515733"/>
    </source>
</evidence>
<dbReference type="OrthoDB" id="9765171at2"/>
<keyword evidence="3" id="KW-0408">Iron</keyword>
<dbReference type="EMBL" id="LR778301">
    <property type="protein sequence ID" value="CAB1368863.1"/>
    <property type="molecule type" value="Genomic_DNA"/>
</dbReference>
<dbReference type="RefSeq" id="WP_145768900.1">
    <property type="nucleotide sequence ID" value="NZ_LR778301.1"/>
</dbReference>
<name>A0A6S6XX49_9PROT</name>
<evidence type="ECO:0000256" key="3">
    <source>
        <dbReference type="ARBA" id="ARBA00023004"/>
    </source>
</evidence>
<dbReference type="KEGG" id="doe:DENOEST_1698"/>
<proteinExistence type="predicted"/>
<accession>A0A6S6XX49</accession>
<feature type="region of interest" description="Disordered" evidence="4">
    <location>
        <begin position="171"/>
        <end position="222"/>
    </location>
</feature>
<dbReference type="GO" id="GO:0020037">
    <property type="term" value="F:heme binding"/>
    <property type="evidence" value="ECO:0007669"/>
    <property type="project" value="InterPro"/>
</dbReference>
<keyword evidence="1" id="KW-0349">Heme</keyword>
<protein>
    <submittedName>
        <fullName evidence="5">Cytochrome c family protein</fullName>
    </submittedName>
</protein>
<dbReference type="GO" id="GO:0009055">
    <property type="term" value="F:electron transfer activity"/>
    <property type="evidence" value="ECO:0007669"/>
    <property type="project" value="InterPro"/>
</dbReference>
<gene>
    <name evidence="5" type="ORF">DENOEST_1698</name>
</gene>
<organism evidence="5 6">
    <name type="scientific">Denitratisoma oestradiolicum</name>
    <dbReference type="NCBI Taxonomy" id="311182"/>
    <lineage>
        <taxon>Bacteria</taxon>
        <taxon>Pseudomonadati</taxon>
        <taxon>Pseudomonadota</taxon>
        <taxon>Betaproteobacteria</taxon>
        <taxon>Nitrosomonadales</taxon>
        <taxon>Sterolibacteriaceae</taxon>
        <taxon>Denitratisoma</taxon>
    </lineage>
</organism>
<dbReference type="Pfam" id="PF13442">
    <property type="entry name" value="Cytochrome_CBB3"/>
    <property type="match status" value="1"/>
</dbReference>
<evidence type="ECO:0000256" key="4">
    <source>
        <dbReference type="SAM" id="MobiDB-lite"/>
    </source>
</evidence>